<feature type="region of interest" description="Disordered" evidence="1">
    <location>
        <begin position="202"/>
        <end position="225"/>
    </location>
</feature>
<keyword evidence="2" id="KW-1133">Transmembrane helix</keyword>
<dbReference type="InterPro" id="IPR039672">
    <property type="entry name" value="MFS_2"/>
</dbReference>
<feature type="transmembrane region" description="Helical" evidence="2">
    <location>
        <begin position="21"/>
        <end position="39"/>
    </location>
</feature>
<dbReference type="Pfam" id="PF13347">
    <property type="entry name" value="MFS_2"/>
    <property type="match status" value="1"/>
</dbReference>
<dbReference type="SUPFAM" id="SSF103473">
    <property type="entry name" value="MFS general substrate transporter"/>
    <property type="match status" value="1"/>
</dbReference>
<evidence type="ECO:0000256" key="2">
    <source>
        <dbReference type="SAM" id="Phobius"/>
    </source>
</evidence>
<dbReference type="PANTHER" id="PTHR11328">
    <property type="entry name" value="MAJOR FACILITATOR SUPERFAMILY DOMAIN-CONTAINING PROTEIN"/>
    <property type="match status" value="1"/>
</dbReference>
<name>A0ABZ1C1C3_9FIRM</name>
<keyword evidence="2" id="KW-0472">Membrane</keyword>
<keyword evidence="2" id="KW-0812">Transmembrane</keyword>
<dbReference type="InterPro" id="IPR036259">
    <property type="entry name" value="MFS_trans_sf"/>
</dbReference>
<evidence type="ECO:0000313" key="4">
    <source>
        <dbReference type="Proteomes" id="UP001332192"/>
    </source>
</evidence>
<protein>
    <submittedName>
        <fullName evidence="3">MFS transporter</fullName>
    </submittedName>
</protein>
<dbReference type="Proteomes" id="UP001332192">
    <property type="component" value="Chromosome"/>
</dbReference>
<evidence type="ECO:0000256" key="1">
    <source>
        <dbReference type="SAM" id="MobiDB-lite"/>
    </source>
</evidence>
<accession>A0ABZ1C1C3</accession>
<proteinExistence type="predicted"/>
<gene>
    <name evidence="3" type="ORF">U7230_00885</name>
</gene>
<dbReference type="Gene3D" id="1.20.1250.20">
    <property type="entry name" value="MFS general substrate transporter like domains"/>
    <property type="match status" value="1"/>
</dbReference>
<feature type="transmembrane region" description="Helical" evidence="2">
    <location>
        <begin position="91"/>
        <end position="112"/>
    </location>
</feature>
<feature type="transmembrane region" description="Helical" evidence="2">
    <location>
        <begin position="45"/>
        <end position="70"/>
    </location>
</feature>
<reference evidence="3 4" key="1">
    <citation type="journal article" date="2024" name="Front. Microbiol.">
        <title>Novel thermophilic genera Geochorda gen. nov. and Carboxydochorda gen. nov. from the deep terrestrial subsurface reveal the ecophysiological diversity in the class Limnochordia.</title>
        <authorList>
            <person name="Karnachuk O.V."/>
            <person name="Lukina A.P."/>
            <person name="Avakyan M.R."/>
            <person name="Kadnikov V.V."/>
            <person name="Begmatov S."/>
            <person name="Beletsky A.V."/>
            <person name="Vlasova K.G."/>
            <person name="Novikov A.A."/>
            <person name="Shcherbakova V.A."/>
            <person name="Mardanov A.V."/>
            <person name="Ravin N.V."/>
        </authorList>
    </citation>
    <scope>NUCLEOTIDE SEQUENCE [LARGE SCALE GENOMIC DNA]</scope>
    <source>
        <strain evidence="3 4">L945</strain>
    </source>
</reference>
<dbReference type="EMBL" id="CP141615">
    <property type="protein sequence ID" value="WRP18882.1"/>
    <property type="molecule type" value="Genomic_DNA"/>
</dbReference>
<sequence length="225" mass="24131">MQLFSLPLWAWLASRVGKGRAYAVGGAWWIAVMLVFLAFDPAWPAWSIYLLAGAMGLGISAIAFIPWAIFPDITEVAELATGDRREGSLSGFMTFLRKVASAIALFGVAQVLDLTGYRPPPDEVTGAAAVMAQPQAALAAIRLMLTLVPIALAGVGIVLALRYPLTARMHARLRDLLALRRGEKQAKSIAQQEEMEASYQSLYETLVGGPPPSSPGVTRAPTPDR</sequence>
<dbReference type="PANTHER" id="PTHR11328:SF24">
    <property type="entry name" value="MAJOR FACILITATOR SUPERFAMILY (MFS) PROFILE DOMAIN-CONTAINING PROTEIN"/>
    <property type="match status" value="1"/>
</dbReference>
<keyword evidence="4" id="KW-1185">Reference proteome</keyword>
<evidence type="ECO:0000313" key="3">
    <source>
        <dbReference type="EMBL" id="WRP18882.1"/>
    </source>
</evidence>
<feature type="transmembrane region" description="Helical" evidence="2">
    <location>
        <begin position="140"/>
        <end position="165"/>
    </location>
</feature>
<organism evidence="3 4">
    <name type="scientific">Carboxydichorda subterranea</name>
    <dbReference type="NCBI Taxonomy" id="3109565"/>
    <lineage>
        <taxon>Bacteria</taxon>
        <taxon>Bacillati</taxon>
        <taxon>Bacillota</taxon>
        <taxon>Limnochordia</taxon>
        <taxon>Limnochordales</taxon>
        <taxon>Geochordaceae</taxon>
        <taxon>Carboxydichorda</taxon>
    </lineage>
</organism>